<dbReference type="PANTHER" id="PTHR23226">
    <property type="entry name" value="ZINC FINGER AND SCAN DOMAIN-CONTAINING"/>
    <property type="match status" value="1"/>
</dbReference>
<feature type="domain" description="C2H2-type" evidence="12">
    <location>
        <begin position="78"/>
        <end position="105"/>
    </location>
</feature>
<evidence type="ECO:0000256" key="3">
    <source>
        <dbReference type="ARBA" id="ARBA00022737"/>
    </source>
</evidence>
<reference evidence="13" key="1">
    <citation type="submission" date="2015-09" db="EMBL/GenBank/DDBJ databases">
        <title>Scylla olivacea transcriptome.</title>
        <authorList>
            <person name="Ikhwanuddin M."/>
        </authorList>
    </citation>
    <scope>NUCLEOTIDE SEQUENCE</scope>
</reference>
<dbReference type="InterPro" id="IPR036236">
    <property type="entry name" value="Znf_C2H2_sf"/>
</dbReference>
<dbReference type="GO" id="GO:0008270">
    <property type="term" value="F:zinc ion binding"/>
    <property type="evidence" value="ECO:0007669"/>
    <property type="project" value="UniProtKB-KW"/>
</dbReference>
<accession>A0A0P4W2R6</accession>
<dbReference type="SMART" id="SM00355">
    <property type="entry name" value="ZnF_C2H2"/>
    <property type="match status" value="8"/>
</dbReference>
<proteinExistence type="predicted"/>
<organism evidence="13">
    <name type="scientific">Scylla olivacea</name>
    <name type="common">Orange mud crab</name>
    <name type="synonym">Cancer olivacea</name>
    <dbReference type="NCBI Taxonomy" id="85551"/>
    <lineage>
        <taxon>Eukaryota</taxon>
        <taxon>Metazoa</taxon>
        <taxon>Ecdysozoa</taxon>
        <taxon>Arthropoda</taxon>
        <taxon>Crustacea</taxon>
        <taxon>Multicrustacea</taxon>
        <taxon>Malacostraca</taxon>
        <taxon>Eumalacostraca</taxon>
        <taxon>Eucarida</taxon>
        <taxon>Decapoda</taxon>
        <taxon>Pleocyemata</taxon>
        <taxon>Brachyura</taxon>
        <taxon>Eubrachyura</taxon>
        <taxon>Portunoidea</taxon>
        <taxon>Portunidae</taxon>
        <taxon>Portuninae</taxon>
        <taxon>Scylla</taxon>
    </lineage>
</organism>
<dbReference type="GO" id="GO:0005634">
    <property type="term" value="C:nucleus"/>
    <property type="evidence" value="ECO:0007669"/>
    <property type="project" value="UniProtKB-SubCell"/>
</dbReference>
<keyword evidence="4 10" id="KW-0863">Zinc-finger</keyword>
<keyword evidence="8" id="KW-0804">Transcription</keyword>
<evidence type="ECO:0000256" key="9">
    <source>
        <dbReference type="ARBA" id="ARBA00023242"/>
    </source>
</evidence>
<keyword evidence="2" id="KW-0479">Metal-binding</keyword>
<keyword evidence="7" id="KW-0238">DNA-binding</keyword>
<dbReference type="InterPro" id="IPR013087">
    <property type="entry name" value="Znf_C2H2_type"/>
</dbReference>
<feature type="domain" description="C2H2-type" evidence="12">
    <location>
        <begin position="134"/>
        <end position="162"/>
    </location>
</feature>
<evidence type="ECO:0000256" key="8">
    <source>
        <dbReference type="ARBA" id="ARBA00023163"/>
    </source>
</evidence>
<evidence type="ECO:0000256" key="2">
    <source>
        <dbReference type="ARBA" id="ARBA00022723"/>
    </source>
</evidence>
<evidence type="ECO:0000256" key="10">
    <source>
        <dbReference type="PROSITE-ProRule" id="PRU00042"/>
    </source>
</evidence>
<dbReference type="SUPFAM" id="SSF57667">
    <property type="entry name" value="beta-beta-alpha zinc fingers"/>
    <property type="match status" value="4"/>
</dbReference>
<dbReference type="GO" id="GO:0000978">
    <property type="term" value="F:RNA polymerase II cis-regulatory region sequence-specific DNA binding"/>
    <property type="evidence" value="ECO:0007669"/>
    <property type="project" value="TreeGrafter"/>
</dbReference>
<keyword evidence="6" id="KW-0805">Transcription regulation</keyword>
<dbReference type="FunFam" id="3.30.160.60:FF:000100">
    <property type="entry name" value="Zinc finger 45-like"/>
    <property type="match status" value="1"/>
</dbReference>
<keyword evidence="9" id="KW-0539">Nucleus</keyword>
<name>A0A0P4W2R6_SCYOL</name>
<comment type="subcellular location">
    <subcellularLocation>
        <location evidence="1">Nucleus</location>
    </subcellularLocation>
</comment>
<dbReference type="PANTHER" id="PTHR23226:SF377">
    <property type="entry name" value="ZINC FINGER AND SCAN DOMAIN-CONTAINING PROTEIN 20"/>
    <property type="match status" value="1"/>
</dbReference>
<evidence type="ECO:0000256" key="4">
    <source>
        <dbReference type="ARBA" id="ARBA00022771"/>
    </source>
</evidence>
<protein>
    <recommendedName>
        <fullName evidence="12">C2H2-type domain-containing protein</fullName>
    </recommendedName>
</protein>
<evidence type="ECO:0000256" key="11">
    <source>
        <dbReference type="SAM" id="MobiDB-lite"/>
    </source>
</evidence>
<dbReference type="Pfam" id="PF00096">
    <property type="entry name" value="zf-C2H2"/>
    <property type="match status" value="7"/>
</dbReference>
<feature type="region of interest" description="Disordered" evidence="11">
    <location>
        <begin position="286"/>
        <end position="323"/>
    </location>
</feature>
<feature type="domain" description="C2H2-type" evidence="12">
    <location>
        <begin position="257"/>
        <end position="279"/>
    </location>
</feature>
<dbReference type="FunFam" id="3.30.160.60:FF:000275">
    <property type="entry name" value="zinc finger protein 90 homolog"/>
    <property type="match status" value="1"/>
</dbReference>
<dbReference type="AlphaFoldDB" id="A0A0P4W2R6"/>
<dbReference type="GO" id="GO:0000981">
    <property type="term" value="F:DNA-binding transcription factor activity, RNA polymerase II-specific"/>
    <property type="evidence" value="ECO:0007669"/>
    <property type="project" value="TreeGrafter"/>
</dbReference>
<keyword evidence="3" id="KW-0677">Repeat</keyword>
<evidence type="ECO:0000256" key="5">
    <source>
        <dbReference type="ARBA" id="ARBA00022833"/>
    </source>
</evidence>
<feature type="domain" description="C2H2-type" evidence="12">
    <location>
        <begin position="22"/>
        <end position="49"/>
    </location>
</feature>
<dbReference type="PROSITE" id="PS00028">
    <property type="entry name" value="ZINC_FINGER_C2H2_1"/>
    <property type="match status" value="7"/>
</dbReference>
<feature type="domain" description="C2H2-type" evidence="12">
    <location>
        <begin position="50"/>
        <end position="77"/>
    </location>
</feature>
<evidence type="ECO:0000256" key="1">
    <source>
        <dbReference type="ARBA" id="ARBA00004123"/>
    </source>
</evidence>
<evidence type="ECO:0000259" key="12">
    <source>
        <dbReference type="PROSITE" id="PS50157"/>
    </source>
</evidence>
<evidence type="ECO:0000256" key="6">
    <source>
        <dbReference type="ARBA" id="ARBA00023015"/>
    </source>
</evidence>
<feature type="domain" description="C2H2-type" evidence="12">
    <location>
        <begin position="229"/>
        <end position="256"/>
    </location>
</feature>
<keyword evidence="5" id="KW-0862">Zinc</keyword>
<feature type="region of interest" description="Disordered" evidence="11">
    <location>
        <begin position="186"/>
        <end position="226"/>
    </location>
</feature>
<dbReference type="EMBL" id="GDRN01107859">
    <property type="protein sequence ID" value="JAI57358.1"/>
    <property type="molecule type" value="Transcribed_RNA"/>
</dbReference>
<feature type="domain" description="C2H2-type" evidence="12">
    <location>
        <begin position="106"/>
        <end position="133"/>
    </location>
</feature>
<feature type="compositionally biased region" description="Pro residues" evidence="11">
    <location>
        <begin position="292"/>
        <end position="307"/>
    </location>
</feature>
<feature type="domain" description="C2H2-type" evidence="12">
    <location>
        <begin position="161"/>
        <end position="189"/>
    </location>
</feature>
<dbReference type="FunFam" id="3.30.160.60:FF:000710">
    <property type="entry name" value="Zinc finger protein 768"/>
    <property type="match status" value="1"/>
</dbReference>
<dbReference type="FunFam" id="3.30.160.60:FF:002343">
    <property type="entry name" value="Zinc finger protein 33A"/>
    <property type="match status" value="2"/>
</dbReference>
<evidence type="ECO:0000256" key="7">
    <source>
        <dbReference type="ARBA" id="ARBA00023125"/>
    </source>
</evidence>
<sequence>MAMKGSDEVVQGSVGGRGVAVFTCEECGRVFRRRSNLSRHQRLHSGERPFQCPQCHRPFAHHSSLQHHLRLHSGERPYQCAVCLRTFRQRPNYSLHLKTHTGEKHFRCHACGKEFAQRVHLTTHARLHSGDLPYECEDCGKRFSQRCHLTRHRGTTGQPEHTCSLCSRKFVTQPCLNAHLQRMHGGALQRTHREGTQCGTKQKQEEEEDKSVGGMKNKAQGGGGSRSKVECEVCHKSFRKPSHLRHHRYTHTGERPYPCPQCGRRFSEASSLRRHMTSHIRAHLTHSTHPLTPTPNTPSHPHTPAPVTPSHSLTPTPVTPSQTHTAASNIISQPHPPVHGSPGIIQYQKKELGYIDICQSLQSIPTKESPGTGSPEGVQGSLDNVSGSPCNFGSSEEMQDSGTSEHKVQVQESCVAAYVPGETDDKDDMANCNIEKEENRTSVTQSCSFLPRPFVAVSLFLFGKKVKEEAGMEEGEEMSVKEELELIEEAV</sequence>
<evidence type="ECO:0000313" key="13">
    <source>
        <dbReference type="EMBL" id="JAI57358.1"/>
    </source>
</evidence>
<feature type="compositionally biased region" description="Polar residues" evidence="11">
    <location>
        <begin position="309"/>
        <end position="323"/>
    </location>
</feature>
<dbReference type="FunFam" id="3.30.160.60:FF:000060">
    <property type="entry name" value="zinc finger protein 436"/>
    <property type="match status" value="1"/>
</dbReference>
<dbReference type="Gene3D" id="3.30.160.60">
    <property type="entry name" value="Classic Zinc Finger"/>
    <property type="match status" value="7"/>
</dbReference>
<dbReference type="PROSITE" id="PS50157">
    <property type="entry name" value="ZINC_FINGER_C2H2_2"/>
    <property type="match status" value="8"/>
</dbReference>